<sequence>MPRYSKESPYCSISPRASFFTCSGTFITHKRHIESLGCKDTYNS</sequence>
<accession>A0A8S5LFR3</accession>
<dbReference type="EMBL" id="BK014709">
    <property type="protein sequence ID" value="DAD68790.1"/>
    <property type="molecule type" value="Genomic_DNA"/>
</dbReference>
<proteinExistence type="predicted"/>
<organism evidence="1">
    <name type="scientific">Siphoviridae sp. ctPEx3</name>
    <dbReference type="NCBI Taxonomy" id="2823578"/>
    <lineage>
        <taxon>Viruses</taxon>
        <taxon>Duplodnaviria</taxon>
        <taxon>Heunggongvirae</taxon>
        <taxon>Uroviricota</taxon>
        <taxon>Caudoviricetes</taxon>
    </lineage>
</organism>
<evidence type="ECO:0000313" key="1">
    <source>
        <dbReference type="EMBL" id="DAD68790.1"/>
    </source>
</evidence>
<name>A0A8S5LFR3_9CAUD</name>
<protein>
    <submittedName>
        <fullName evidence="1">Uncharacterized protein</fullName>
    </submittedName>
</protein>
<reference evidence="1" key="1">
    <citation type="journal article" date="2021" name="Proc. Natl. Acad. Sci. U.S.A.">
        <title>A Catalog of Tens of Thousands of Viruses from Human Metagenomes Reveals Hidden Associations with Chronic Diseases.</title>
        <authorList>
            <person name="Tisza M.J."/>
            <person name="Buck C.B."/>
        </authorList>
    </citation>
    <scope>NUCLEOTIDE SEQUENCE</scope>
    <source>
        <strain evidence="1">CtPEx3</strain>
    </source>
</reference>